<dbReference type="EMBL" id="JAFBFI010000001">
    <property type="protein sequence ID" value="MBM7690681.1"/>
    <property type="molecule type" value="Genomic_DNA"/>
</dbReference>
<evidence type="ECO:0000256" key="5">
    <source>
        <dbReference type="ARBA" id="ARBA00023136"/>
    </source>
</evidence>
<evidence type="ECO:0000256" key="2">
    <source>
        <dbReference type="ARBA" id="ARBA00022475"/>
    </source>
</evidence>
<dbReference type="PANTHER" id="PTHR40035">
    <property type="entry name" value="ATP SYNTHASE PROTEIN I"/>
    <property type="match status" value="1"/>
</dbReference>
<keyword evidence="8" id="KW-1185">Reference proteome</keyword>
<evidence type="ECO:0000256" key="1">
    <source>
        <dbReference type="ARBA" id="ARBA00004651"/>
    </source>
</evidence>
<name>A0ABS2QBY9_9BACI</name>
<evidence type="ECO:0000256" key="3">
    <source>
        <dbReference type="ARBA" id="ARBA00022692"/>
    </source>
</evidence>
<dbReference type="PANTHER" id="PTHR40035:SF1">
    <property type="entry name" value="ATP SYNTHASE PROTEIN I"/>
    <property type="match status" value="1"/>
</dbReference>
<keyword evidence="3 6" id="KW-0812">Transmembrane</keyword>
<comment type="caution">
    <text evidence="7">The sequence shown here is derived from an EMBL/GenBank/DDBJ whole genome shotgun (WGS) entry which is preliminary data.</text>
</comment>
<dbReference type="InterPro" id="IPR005598">
    <property type="entry name" value="ATP_synth_I"/>
</dbReference>
<feature type="transmembrane region" description="Helical" evidence="6">
    <location>
        <begin position="97"/>
        <end position="117"/>
    </location>
</feature>
<feature type="transmembrane region" description="Helical" evidence="6">
    <location>
        <begin position="12"/>
        <end position="28"/>
    </location>
</feature>
<keyword evidence="2" id="KW-1003">Cell membrane</keyword>
<keyword evidence="4 6" id="KW-1133">Transmembrane helix</keyword>
<dbReference type="Proteomes" id="UP000823486">
    <property type="component" value="Unassembled WGS sequence"/>
</dbReference>
<dbReference type="InterPro" id="IPR039072">
    <property type="entry name" value="ATP_synth_I_Bacilli"/>
</dbReference>
<proteinExistence type="predicted"/>
<reference evidence="7 8" key="1">
    <citation type="submission" date="2021-01" db="EMBL/GenBank/DDBJ databases">
        <title>Genomic Encyclopedia of Type Strains, Phase IV (KMG-IV): sequencing the most valuable type-strain genomes for metagenomic binning, comparative biology and taxonomic classification.</title>
        <authorList>
            <person name="Goeker M."/>
        </authorList>
    </citation>
    <scope>NUCLEOTIDE SEQUENCE [LARGE SCALE GENOMIC DNA]</scope>
    <source>
        <strain evidence="7 8">DSM 105482</strain>
    </source>
</reference>
<evidence type="ECO:0000256" key="4">
    <source>
        <dbReference type="ARBA" id="ARBA00022989"/>
    </source>
</evidence>
<dbReference type="Pfam" id="PF03899">
    <property type="entry name" value="ATP-synt_I"/>
    <property type="match status" value="1"/>
</dbReference>
<accession>A0ABS2QBY9</accession>
<keyword evidence="5 6" id="KW-0472">Membrane</keyword>
<evidence type="ECO:0000313" key="7">
    <source>
        <dbReference type="EMBL" id="MBM7690681.1"/>
    </source>
</evidence>
<dbReference type="RefSeq" id="WP_204537372.1">
    <property type="nucleotide sequence ID" value="NZ_JAFBFI010000001.1"/>
</dbReference>
<organism evidence="7 8">
    <name type="scientific">Peribacillus deserti</name>
    <dbReference type="NCBI Taxonomy" id="673318"/>
    <lineage>
        <taxon>Bacteria</taxon>
        <taxon>Bacillati</taxon>
        <taxon>Bacillota</taxon>
        <taxon>Bacilli</taxon>
        <taxon>Bacillales</taxon>
        <taxon>Bacillaceae</taxon>
        <taxon>Peribacillus</taxon>
    </lineage>
</organism>
<protein>
    <submittedName>
        <fullName evidence="7">ATP synthase protein I</fullName>
    </submittedName>
</protein>
<evidence type="ECO:0000256" key="6">
    <source>
        <dbReference type="SAM" id="Phobius"/>
    </source>
</evidence>
<gene>
    <name evidence="7" type="ORF">JOC77_000084</name>
</gene>
<feature type="transmembrane region" description="Helical" evidence="6">
    <location>
        <begin position="74"/>
        <end position="91"/>
    </location>
</feature>
<feature type="transmembrane region" description="Helical" evidence="6">
    <location>
        <begin position="34"/>
        <end position="53"/>
    </location>
</feature>
<comment type="subcellular location">
    <subcellularLocation>
        <location evidence="1">Cell membrane</location>
        <topology evidence="1">Multi-pass membrane protein</topology>
    </subcellularLocation>
</comment>
<sequence>MFDLDEMFYRELKYIIYLVAFYVLGWGFTPYKSVFLGLIFGTCLSLFLLWTMVSKNRKLTKAAMEGKKMKSVGTLSRMATAALAVTVALQFPDALHLVSVVIGLMTIYFVIIIDFFIQHLRQK</sequence>
<evidence type="ECO:0000313" key="8">
    <source>
        <dbReference type="Proteomes" id="UP000823486"/>
    </source>
</evidence>